<evidence type="ECO:0000313" key="3">
    <source>
        <dbReference type="EMBL" id="CAB4182882.1"/>
    </source>
</evidence>
<reference evidence="5" key="1">
    <citation type="submission" date="2020-05" db="EMBL/GenBank/DDBJ databases">
        <authorList>
            <person name="Chiriac C."/>
            <person name="Salcher M."/>
            <person name="Ghai R."/>
            <person name="Kavagutti S V."/>
        </authorList>
    </citation>
    <scope>NUCLEOTIDE SEQUENCE</scope>
</reference>
<evidence type="ECO:0000313" key="2">
    <source>
        <dbReference type="EMBL" id="CAB4176184.1"/>
    </source>
</evidence>
<dbReference type="EMBL" id="LR797385">
    <property type="protein sequence ID" value="CAB4212339.1"/>
    <property type="molecule type" value="Genomic_DNA"/>
</dbReference>
<gene>
    <name evidence="3" type="ORF">UFOVP1082_5</name>
    <name evidence="4" type="ORF">UFOVP1322_49</name>
    <name evidence="5" type="ORF">UFOVP1434_12</name>
    <name evidence="7" type="ORF">UFOVP1529_11</name>
    <name evidence="6" type="ORF">UFOVP1593_5</name>
    <name evidence="1" type="ORF">UFOVP906_42</name>
    <name evidence="2" type="ORF">UFOVP992_9</name>
</gene>
<dbReference type="EMBL" id="LR797447">
    <property type="protein sequence ID" value="CAB4216960.1"/>
    <property type="molecule type" value="Genomic_DNA"/>
</dbReference>
<sequence length="137" mass="16466">MSEDTFVGYLGLGFRKMGCHVVKHNDINIGIPDLSVFDQMTKQTKWLEVKNKQEYPAKETTKIWWPHYTEQQALFLRKRNGFLIARIARDYYMFDDVEAWAIFENKGLIKSDLMLKSKIWWRNKIDWTAMYEELFLC</sequence>
<evidence type="ECO:0000313" key="7">
    <source>
        <dbReference type="EMBL" id="CAB5227081.1"/>
    </source>
</evidence>
<proteinExistence type="predicted"/>
<dbReference type="EMBL" id="LR796936">
    <property type="protein sequence ID" value="CAB4176184.1"/>
    <property type="molecule type" value="Genomic_DNA"/>
</dbReference>
<evidence type="ECO:0000313" key="4">
    <source>
        <dbReference type="EMBL" id="CAB4197916.1"/>
    </source>
</evidence>
<evidence type="ECO:0000313" key="6">
    <source>
        <dbReference type="EMBL" id="CAB4216960.1"/>
    </source>
</evidence>
<dbReference type="EMBL" id="LR797256">
    <property type="protein sequence ID" value="CAB4197916.1"/>
    <property type="molecule type" value="Genomic_DNA"/>
</dbReference>
<protein>
    <submittedName>
        <fullName evidence="5">Uncharacterized protein</fullName>
    </submittedName>
</protein>
<dbReference type="EMBL" id="LR797035">
    <property type="protein sequence ID" value="CAB4182882.1"/>
    <property type="molecule type" value="Genomic_DNA"/>
</dbReference>
<dbReference type="EMBL" id="LR798371">
    <property type="protein sequence ID" value="CAB5227081.1"/>
    <property type="molecule type" value="Genomic_DNA"/>
</dbReference>
<accession>A0A6J5SEN3</accession>
<evidence type="ECO:0000313" key="1">
    <source>
        <dbReference type="EMBL" id="CAB4170140.1"/>
    </source>
</evidence>
<dbReference type="EMBL" id="LR796850">
    <property type="protein sequence ID" value="CAB4170140.1"/>
    <property type="molecule type" value="Genomic_DNA"/>
</dbReference>
<organism evidence="5">
    <name type="scientific">uncultured Caudovirales phage</name>
    <dbReference type="NCBI Taxonomy" id="2100421"/>
    <lineage>
        <taxon>Viruses</taxon>
        <taxon>Duplodnaviria</taxon>
        <taxon>Heunggongvirae</taxon>
        <taxon>Uroviricota</taxon>
        <taxon>Caudoviricetes</taxon>
        <taxon>Peduoviridae</taxon>
        <taxon>Maltschvirus</taxon>
        <taxon>Maltschvirus maltsch</taxon>
    </lineage>
</organism>
<name>A0A6J5SEN3_9CAUD</name>
<evidence type="ECO:0000313" key="5">
    <source>
        <dbReference type="EMBL" id="CAB4212339.1"/>
    </source>
</evidence>